<dbReference type="EMBL" id="CAJPEV010002327">
    <property type="protein sequence ID" value="CAG0896536.1"/>
    <property type="molecule type" value="Genomic_DNA"/>
</dbReference>
<dbReference type="EMBL" id="LR901844">
    <property type="protein sequence ID" value="CAD7249496.1"/>
    <property type="molecule type" value="Genomic_DNA"/>
</dbReference>
<organism evidence="1">
    <name type="scientific">Darwinula stevensoni</name>
    <dbReference type="NCBI Taxonomy" id="69355"/>
    <lineage>
        <taxon>Eukaryota</taxon>
        <taxon>Metazoa</taxon>
        <taxon>Ecdysozoa</taxon>
        <taxon>Arthropoda</taxon>
        <taxon>Crustacea</taxon>
        <taxon>Oligostraca</taxon>
        <taxon>Ostracoda</taxon>
        <taxon>Podocopa</taxon>
        <taxon>Podocopida</taxon>
        <taxon>Darwinulocopina</taxon>
        <taxon>Darwinuloidea</taxon>
        <taxon>Darwinulidae</taxon>
        <taxon>Darwinula</taxon>
    </lineage>
</organism>
<evidence type="ECO:0000313" key="1">
    <source>
        <dbReference type="EMBL" id="CAD7249496.1"/>
    </source>
</evidence>
<gene>
    <name evidence="1" type="ORF">DSTB1V02_LOCUS9291</name>
</gene>
<name>A0A7R9A8K5_9CRUS</name>
<keyword evidence="2" id="KW-1185">Reference proteome</keyword>
<reference evidence="1" key="1">
    <citation type="submission" date="2020-11" db="EMBL/GenBank/DDBJ databases">
        <authorList>
            <person name="Tran Van P."/>
        </authorList>
    </citation>
    <scope>NUCLEOTIDE SEQUENCE</scope>
</reference>
<protein>
    <submittedName>
        <fullName evidence="1">Uncharacterized protein</fullName>
    </submittedName>
</protein>
<dbReference type="Proteomes" id="UP000677054">
    <property type="component" value="Unassembled WGS sequence"/>
</dbReference>
<sequence>MALIQRFGGACGSGRLPRDAGEFWFMRDGGPTSYRLDGRCSLKENFSKEHPHVVKEKVCGTHPRTLSEPRRSLLRLTAFHA</sequence>
<proteinExistence type="predicted"/>
<accession>A0A7R9A8K5</accession>
<dbReference type="AlphaFoldDB" id="A0A7R9A8K5"/>
<evidence type="ECO:0000313" key="2">
    <source>
        <dbReference type="Proteomes" id="UP000677054"/>
    </source>
</evidence>